<protein>
    <submittedName>
        <fullName evidence="3">DUF402 domain-containing protein</fullName>
    </submittedName>
</protein>
<dbReference type="InterPro" id="IPR035930">
    <property type="entry name" value="FomD-like_sf"/>
</dbReference>
<keyword evidence="4" id="KW-1185">Reference proteome</keyword>
<feature type="domain" description="DUF402" evidence="2">
    <location>
        <begin position="57"/>
        <end position="179"/>
    </location>
</feature>
<dbReference type="SUPFAM" id="SSF159234">
    <property type="entry name" value="FomD-like"/>
    <property type="match status" value="1"/>
</dbReference>
<dbReference type="EMBL" id="JAMYJR010000037">
    <property type="protein sequence ID" value="MCO8275348.1"/>
    <property type="molecule type" value="Genomic_DNA"/>
</dbReference>
<dbReference type="PANTHER" id="PTHR39159">
    <property type="match status" value="1"/>
</dbReference>
<evidence type="ECO:0000313" key="4">
    <source>
        <dbReference type="Proteomes" id="UP001523369"/>
    </source>
</evidence>
<name>A0ABT1DWZ5_9ACTN</name>
<dbReference type="Proteomes" id="UP001523369">
    <property type="component" value="Unassembled WGS sequence"/>
</dbReference>
<evidence type="ECO:0000313" key="3">
    <source>
        <dbReference type="EMBL" id="MCO8275348.1"/>
    </source>
</evidence>
<dbReference type="Gene3D" id="2.40.380.10">
    <property type="entry name" value="FomD-like"/>
    <property type="match status" value="1"/>
</dbReference>
<organism evidence="3 4">
    <name type="scientific">Paractinoplanes aksuensis</name>
    <dbReference type="NCBI Taxonomy" id="2939490"/>
    <lineage>
        <taxon>Bacteria</taxon>
        <taxon>Bacillati</taxon>
        <taxon>Actinomycetota</taxon>
        <taxon>Actinomycetes</taxon>
        <taxon>Micromonosporales</taxon>
        <taxon>Micromonosporaceae</taxon>
        <taxon>Paractinoplanes</taxon>
    </lineage>
</organism>
<dbReference type="Pfam" id="PF04167">
    <property type="entry name" value="DUF402"/>
    <property type="match status" value="1"/>
</dbReference>
<evidence type="ECO:0000256" key="1">
    <source>
        <dbReference type="ARBA" id="ARBA00022801"/>
    </source>
</evidence>
<proteinExistence type="predicted"/>
<evidence type="ECO:0000259" key="2">
    <source>
        <dbReference type="Pfam" id="PF04167"/>
    </source>
</evidence>
<dbReference type="RefSeq" id="WP_253241409.1">
    <property type="nucleotide sequence ID" value="NZ_JAMYJR010000037.1"/>
</dbReference>
<gene>
    <name evidence="3" type="ORF">M1L60_32670</name>
</gene>
<accession>A0ABT1DWZ5</accession>
<dbReference type="InterPro" id="IPR050212">
    <property type="entry name" value="Ntdp-like"/>
</dbReference>
<reference evidence="3 4" key="1">
    <citation type="submission" date="2022-06" db="EMBL/GenBank/DDBJ databases">
        <title>New Species of the Genus Actinoplanes, ActinopZanes ferrugineus.</title>
        <authorList>
            <person name="Ding P."/>
        </authorList>
    </citation>
    <scope>NUCLEOTIDE SEQUENCE [LARGE SCALE GENOMIC DNA]</scope>
    <source>
        <strain evidence="3 4">TRM88003</strain>
    </source>
</reference>
<dbReference type="InterPro" id="IPR007295">
    <property type="entry name" value="DUF402"/>
</dbReference>
<comment type="caution">
    <text evidence="3">The sequence shown here is derived from an EMBL/GenBank/DDBJ whole genome shotgun (WGS) entry which is preliminary data.</text>
</comment>
<keyword evidence="1" id="KW-0378">Hydrolase</keyword>
<sequence>MSLVSGTTVYLRHWQRDQLGMFFPMQVADHRDDGLLLWSPAGAQGWHFNMPDGRGMAQTPLTEWSAAQRVPVPHTVDHGLLSWHPHGRDYSVRWFFRPEGEFYQWYANLEAAASISGGRFVDTVDWDLDVVVQPDRTWQWKDEDEFVARLAMPDAYWVDDEHRVRKAGHEIVDLVEAGAFPFDGTWCDFHPDPAWPAIEQVEPVDSRPPVDN</sequence>
<dbReference type="PANTHER" id="PTHR39159:SF1">
    <property type="entry name" value="UPF0374 PROTEIN YGAC"/>
    <property type="match status" value="1"/>
</dbReference>